<evidence type="ECO:0000256" key="1">
    <source>
        <dbReference type="SAM" id="Phobius"/>
    </source>
</evidence>
<dbReference type="OrthoDB" id="3406108at2"/>
<evidence type="ECO:0008006" key="4">
    <source>
        <dbReference type="Google" id="ProtNLM"/>
    </source>
</evidence>
<evidence type="ECO:0000313" key="2">
    <source>
        <dbReference type="EMBL" id="VEG30157.1"/>
    </source>
</evidence>
<keyword evidence="1" id="KW-1133">Transmembrane helix</keyword>
<gene>
    <name evidence="2" type="ORF">NCTC11636_02639</name>
</gene>
<feature type="transmembrane region" description="Helical" evidence="1">
    <location>
        <begin position="76"/>
        <end position="97"/>
    </location>
</feature>
<dbReference type="KEGG" id="ahw:NCTC11636_02639"/>
<dbReference type="InterPro" id="IPR009339">
    <property type="entry name" value="DUF998"/>
</dbReference>
<keyword evidence="3" id="KW-1185">Reference proteome</keyword>
<proteinExistence type="predicted"/>
<evidence type="ECO:0000313" key="3">
    <source>
        <dbReference type="Proteomes" id="UP000266895"/>
    </source>
</evidence>
<dbReference type="Pfam" id="PF06197">
    <property type="entry name" value="DUF998"/>
    <property type="match status" value="1"/>
</dbReference>
<dbReference type="EMBL" id="LR134350">
    <property type="protein sequence ID" value="VEG30157.1"/>
    <property type="molecule type" value="Genomic_DNA"/>
</dbReference>
<accession>A0A448HKD5</accession>
<feature type="transmembrane region" description="Helical" evidence="1">
    <location>
        <begin position="156"/>
        <end position="176"/>
    </location>
</feature>
<organism evidence="2 3">
    <name type="scientific">Actinomyces howellii</name>
    <dbReference type="NCBI Taxonomy" id="52771"/>
    <lineage>
        <taxon>Bacteria</taxon>
        <taxon>Bacillati</taxon>
        <taxon>Actinomycetota</taxon>
        <taxon>Actinomycetes</taxon>
        <taxon>Actinomycetales</taxon>
        <taxon>Actinomycetaceae</taxon>
        <taxon>Actinomyces</taxon>
    </lineage>
</organism>
<dbReference type="Proteomes" id="UP000266895">
    <property type="component" value="Chromosome"/>
</dbReference>
<reference evidence="2 3" key="1">
    <citation type="submission" date="2018-12" db="EMBL/GenBank/DDBJ databases">
        <authorList>
            <consortium name="Pathogen Informatics"/>
        </authorList>
    </citation>
    <scope>NUCLEOTIDE SEQUENCE [LARGE SCALE GENOMIC DNA]</scope>
    <source>
        <strain evidence="2 3">NCTC11636</strain>
    </source>
</reference>
<protein>
    <recommendedName>
        <fullName evidence="4">DUF998 domain-containing protein</fullName>
    </recommendedName>
</protein>
<dbReference type="AlphaFoldDB" id="A0A448HKD5"/>
<sequence length="208" mass="21782">MRGRVLAVLVLVTYNSWLAWRLNGHPEALSGYLSELAAQDQPFQWFFRLGDLAAAVVFVAVAALGRRGWTPWLGHWAPRVAIGLLLVAVGTALDVVFNLPCAESRDAVCAATPSLARHLHEACSVLVSVSLVATIGMSAVGMAARGGWHVPARLTAGLAVVVAVLMVASVAAPAVAPGTQGPVQALQVLLCSGWIALLAWRLPGGRRA</sequence>
<keyword evidence="1" id="KW-0812">Transmembrane</keyword>
<feature type="transmembrane region" description="Helical" evidence="1">
    <location>
        <begin position="45"/>
        <end position="64"/>
    </location>
</feature>
<name>A0A448HKD5_9ACTO</name>
<keyword evidence="1" id="KW-0472">Membrane</keyword>
<feature type="transmembrane region" description="Helical" evidence="1">
    <location>
        <begin position="125"/>
        <end position="144"/>
    </location>
</feature>
<dbReference type="RefSeq" id="WP_126383788.1">
    <property type="nucleotide sequence ID" value="NZ_PISF01000002.1"/>
</dbReference>